<accession>C8NBZ9</accession>
<gene>
    <name evidence="3" type="ORF">HMPREF0198_2027</name>
</gene>
<dbReference type="AlphaFoldDB" id="C8NBZ9"/>
<evidence type="ECO:0000313" key="4">
    <source>
        <dbReference type="Proteomes" id="UP000004870"/>
    </source>
</evidence>
<evidence type="ECO:0000256" key="2">
    <source>
        <dbReference type="SAM" id="SignalP"/>
    </source>
</evidence>
<dbReference type="Proteomes" id="UP000004870">
    <property type="component" value="Unassembled WGS sequence"/>
</dbReference>
<protein>
    <submittedName>
        <fullName evidence="3">Bacterial extracellular solute-binding protein, family 7</fullName>
    </submittedName>
</protein>
<dbReference type="GO" id="GO:0055085">
    <property type="term" value="P:transmembrane transport"/>
    <property type="evidence" value="ECO:0007669"/>
    <property type="project" value="InterPro"/>
</dbReference>
<keyword evidence="4" id="KW-1185">Reference proteome</keyword>
<dbReference type="InterPro" id="IPR038404">
    <property type="entry name" value="TRAP_DctP_sf"/>
</dbReference>
<reference evidence="3 4" key="1">
    <citation type="submission" date="2009-08" db="EMBL/GenBank/DDBJ databases">
        <authorList>
            <person name="Qin X."/>
            <person name="Bachman B."/>
            <person name="Battles P."/>
            <person name="Bell A."/>
            <person name="Bess C."/>
            <person name="Bickham C."/>
            <person name="Chaboub L."/>
            <person name="Chen D."/>
            <person name="Coyle M."/>
            <person name="Deiros D.R."/>
            <person name="Dinh H."/>
            <person name="Forbes L."/>
            <person name="Fowler G."/>
            <person name="Francisco L."/>
            <person name="Fu Q."/>
            <person name="Gubbala S."/>
            <person name="Hale W."/>
            <person name="Han Y."/>
            <person name="Hemphill L."/>
            <person name="Highlander S.K."/>
            <person name="Hirani K."/>
            <person name="Hogues M."/>
            <person name="Jackson L."/>
            <person name="Jakkamsetti A."/>
            <person name="Javaid M."/>
            <person name="Jiang H."/>
            <person name="Korchina V."/>
            <person name="Kovar C."/>
            <person name="Lara F."/>
            <person name="Lee S."/>
            <person name="Mata R."/>
            <person name="Mathew T."/>
            <person name="Moen C."/>
            <person name="Morales K."/>
            <person name="Munidasa M."/>
            <person name="Nazareth L."/>
            <person name="Ngo R."/>
            <person name="Nguyen L."/>
            <person name="Okwuonu G."/>
            <person name="Ongeri F."/>
            <person name="Patil S."/>
            <person name="Petrosino J."/>
            <person name="Pham C."/>
            <person name="Pham P."/>
            <person name="Pu L.-L."/>
            <person name="Puazo M."/>
            <person name="Raj R."/>
            <person name="Reid J."/>
            <person name="Rouhana J."/>
            <person name="Saada N."/>
            <person name="Shang Y."/>
            <person name="Simmons D."/>
            <person name="Thornton R."/>
            <person name="Warren J."/>
            <person name="Weissenberger G."/>
            <person name="Zhang J."/>
            <person name="Zhang L."/>
            <person name="Zhou C."/>
            <person name="Zhu D."/>
            <person name="Muzny D."/>
            <person name="Worley K."/>
            <person name="Gibbs R."/>
        </authorList>
    </citation>
    <scope>NUCLEOTIDE SEQUENCE [LARGE SCALE GENOMIC DNA]</scope>
    <source>
        <strain evidence="4">ATCC 15826 / DSM 8339 / NCTC 10426 / 6573</strain>
    </source>
</reference>
<dbReference type="EMBL" id="ACKY01000111">
    <property type="protein sequence ID" value="EEV87862.1"/>
    <property type="molecule type" value="Genomic_DNA"/>
</dbReference>
<dbReference type="OrthoDB" id="9769667at2"/>
<proteinExistence type="predicted"/>
<feature type="chain" id="PRO_5002989626" evidence="2">
    <location>
        <begin position="23"/>
        <end position="326"/>
    </location>
</feature>
<dbReference type="STRING" id="2718.CHUV0807_0208"/>
<sequence length="326" mass="36356">MTLKQTLTALCLAAGLLGAAQAETVLCYSDHEPYGNMRTRFINDVFFKNIESESQGRIKIEPHWGGSIAKAHDELQAIADHKTDLIVAVPEYSLQQLPLHQLFKGFMTGPSGDAQVQTLRRIYADIPELTAEYQKNGVTPLLIATGYPVAFFSVKPLQSLDDIKGQTWRTASFWYREFLKNAGATPTNSRWGEETYAKLKNGEIHGLMVNIDSAIDIKAYEHAPYALVSRDFWLGHIYPVVISNPKWASLSEEDKAAIARAADKSYAELGKIMDENYAQILKTAQEKGVTLRELSAAEVAAWAKASDYRAMLDRWAEEQEKTAPPT</sequence>
<dbReference type="PANTHER" id="PTHR33376">
    <property type="match status" value="1"/>
</dbReference>
<dbReference type="GeneID" id="84790084"/>
<dbReference type="RefSeq" id="WP_004142191.1">
    <property type="nucleotide sequence ID" value="NZ_GG694027.1"/>
</dbReference>
<dbReference type="Pfam" id="PF03480">
    <property type="entry name" value="DctP"/>
    <property type="match status" value="1"/>
</dbReference>
<dbReference type="InterPro" id="IPR018389">
    <property type="entry name" value="DctP_fam"/>
</dbReference>
<dbReference type="Gene3D" id="3.40.190.170">
    <property type="entry name" value="Bacterial extracellular solute-binding protein, family 7"/>
    <property type="match status" value="1"/>
</dbReference>
<evidence type="ECO:0000256" key="1">
    <source>
        <dbReference type="ARBA" id="ARBA00022729"/>
    </source>
</evidence>
<dbReference type="PANTHER" id="PTHR33376:SF15">
    <property type="entry name" value="BLL6794 PROTEIN"/>
    <property type="match status" value="1"/>
</dbReference>
<dbReference type="NCBIfam" id="NF037995">
    <property type="entry name" value="TRAP_S1"/>
    <property type="match status" value="1"/>
</dbReference>
<name>C8NBZ9_CARH6</name>
<dbReference type="HOGENOM" id="CLU_770975_0_0_6"/>
<evidence type="ECO:0000313" key="3">
    <source>
        <dbReference type="EMBL" id="EEV87862.1"/>
    </source>
</evidence>
<comment type="caution">
    <text evidence="3">The sequence shown here is derived from an EMBL/GenBank/DDBJ whole genome shotgun (WGS) entry which is preliminary data.</text>
</comment>
<feature type="signal peptide" evidence="2">
    <location>
        <begin position="1"/>
        <end position="22"/>
    </location>
</feature>
<organism evidence="3 4">
    <name type="scientific">Cardiobacterium hominis (strain ATCC 15826 / DSM 8339 / NCTC 10426 / 6573)</name>
    <dbReference type="NCBI Taxonomy" id="638300"/>
    <lineage>
        <taxon>Bacteria</taxon>
        <taxon>Pseudomonadati</taxon>
        <taxon>Pseudomonadota</taxon>
        <taxon>Gammaproteobacteria</taxon>
        <taxon>Cardiobacteriales</taxon>
        <taxon>Cardiobacteriaceae</taxon>
        <taxon>Cardiobacterium</taxon>
    </lineage>
</organism>
<keyword evidence="1 2" id="KW-0732">Signal</keyword>